<protein>
    <recommendedName>
        <fullName evidence="6">Terpene synthase</fullName>
        <ecNumber evidence="6">4.2.3.-</ecNumber>
    </recommendedName>
</protein>
<dbReference type="EC" id="4.2.3.-" evidence="6"/>
<sequence length="347" mass="38880">MSPYQIRLPDLLSVLPQGRRLKDRPTNPNFAQLDANFSSWVTNSAPLPPKQKKTILQAQMPYLVALVYPDASLSQLTVCLRYMLLSLVLENLTDNASTDQCRAWTDMFVGLLKGEKLDEKSSQAKHPMYQFMAGLSAHVMKEISDTHRHAFISENEAAAESIVKEALDREISSSDNGCTTSLAEYMDHRQATIGLRPFLVLERWVRGIDLPDTIFHHPVVKAMVDAAVEMVFIANDIYSYKKECIAGEASHNIITVIMHDNCAGVSKGDIQGAFDVAFSMFRGAWAQFVQAKEYLDEDENYGALTEAYSAALLDCVAGNIHWSLICDRYSVFEDEKSRVCRLISIQV</sequence>
<evidence type="ECO:0000256" key="3">
    <source>
        <dbReference type="ARBA" id="ARBA00022723"/>
    </source>
</evidence>
<evidence type="ECO:0000256" key="6">
    <source>
        <dbReference type="RuleBase" id="RU366034"/>
    </source>
</evidence>
<dbReference type="Pfam" id="PF19086">
    <property type="entry name" value="Terpene_syn_C_2"/>
    <property type="match status" value="1"/>
</dbReference>
<organism evidence="7 8">
    <name type="scientific">Hohenbuehelia grisea</name>
    <dbReference type="NCBI Taxonomy" id="104357"/>
    <lineage>
        <taxon>Eukaryota</taxon>
        <taxon>Fungi</taxon>
        <taxon>Dikarya</taxon>
        <taxon>Basidiomycota</taxon>
        <taxon>Agaricomycotina</taxon>
        <taxon>Agaricomycetes</taxon>
        <taxon>Agaricomycetidae</taxon>
        <taxon>Agaricales</taxon>
        <taxon>Pleurotineae</taxon>
        <taxon>Pleurotaceae</taxon>
        <taxon>Hohenbuehelia</taxon>
    </lineage>
</organism>
<evidence type="ECO:0000256" key="5">
    <source>
        <dbReference type="ARBA" id="ARBA00023239"/>
    </source>
</evidence>
<dbReference type="Gene3D" id="1.10.600.10">
    <property type="entry name" value="Farnesyl Diphosphate Synthase"/>
    <property type="match status" value="1"/>
</dbReference>
<comment type="caution">
    <text evidence="7">The sequence shown here is derived from an EMBL/GenBank/DDBJ whole genome shotgun (WGS) entry which is preliminary data.</text>
</comment>
<dbReference type="InterPro" id="IPR008949">
    <property type="entry name" value="Isoprenoid_synthase_dom_sf"/>
</dbReference>
<keyword evidence="8" id="KW-1185">Reference proteome</keyword>
<dbReference type="Proteomes" id="UP001556367">
    <property type="component" value="Unassembled WGS sequence"/>
</dbReference>
<evidence type="ECO:0000256" key="1">
    <source>
        <dbReference type="ARBA" id="ARBA00001946"/>
    </source>
</evidence>
<evidence type="ECO:0000256" key="2">
    <source>
        <dbReference type="ARBA" id="ARBA00006333"/>
    </source>
</evidence>
<reference evidence="8" key="1">
    <citation type="submission" date="2024-06" db="EMBL/GenBank/DDBJ databases">
        <title>Multi-omics analyses provide insights into the biosynthesis of the anticancer antibiotic pleurotin in Hohenbuehelia grisea.</title>
        <authorList>
            <person name="Weaver J.A."/>
            <person name="Alberti F."/>
        </authorList>
    </citation>
    <scope>NUCLEOTIDE SEQUENCE [LARGE SCALE GENOMIC DNA]</scope>
    <source>
        <strain evidence="8">T-177</strain>
    </source>
</reference>
<dbReference type="SUPFAM" id="SSF48576">
    <property type="entry name" value="Terpenoid synthases"/>
    <property type="match status" value="1"/>
</dbReference>
<proteinExistence type="inferred from homology"/>
<evidence type="ECO:0000313" key="8">
    <source>
        <dbReference type="Proteomes" id="UP001556367"/>
    </source>
</evidence>
<evidence type="ECO:0000313" key="7">
    <source>
        <dbReference type="EMBL" id="KAL0947631.1"/>
    </source>
</evidence>
<gene>
    <name evidence="7" type="ORF">HGRIS_013719</name>
</gene>
<keyword evidence="5 6" id="KW-0456">Lyase</keyword>
<dbReference type="PANTHER" id="PTHR35201:SF4">
    <property type="entry name" value="BETA-PINACENE SYNTHASE-RELATED"/>
    <property type="match status" value="1"/>
</dbReference>
<keyword evidence="3 6" id="KW-0479">Metal-binding</keyword>
<dbReference type="EMBL" id="JASNQZ010000015">
    <property type="protein sequence ID" value="KAL0947631.1"/>
    <property type="molecule type" value="Genomic_DNA"/>
</dbReference>
<comment type="similarity">
    <text evidence="2 6">Belongs to the terpene synthase family.</text>
</comment>
<accession>A0ABR3IWF5</accession>
<comment type="cofactor">
    <cofactor evidence="1 6">
        <name>Mg(2+)</name>
        <dbReference type="ChEBI" id="CHEBI:18420"/>
    </cofactor>
</comment>
<evidence type="ECO:0000256" key="4">
    <source>
        <dbReference type="ARBA" id="ARBA00022842"/>
    </source>
</evidence>
<name>A0ABR3IWF5_9AGAR</name>
<dbReference type="InterPro" id="IPR034686">
    <property type="entry name" value="Terpene_cyclase-like_2"/>
</dbReference>
<dbReference type="PANTHER" id="PTHR35201">
    <property type="entry name" value="TERPENE SYNTHASE"/>
    <property type="match status" value="1"/>
</dbReference>
<keyword evidence="4 6" id="KW-0460">Magnesium</keyword>